<keyword evidence="3" id="KW-0808">Transferase</keyword>
<dbReference type="PANTHER" id="PTHR21064:SF1">
    <property type="entry name" value="HYDROXYLYSINE KINASE"/>
    <property type="match status" value="1"/>
</dbReference>
<feature type="non-terminal residue" evidence="10">
    <location>
        <position position="1"/>
    </location>
</feature>
<dbReference type="EC" id="2.7.1.81" evidence="7"/>
<evidence type="ECO:0000256" key="7">
    <source>
        <dbReference type="ARBA" id="ARBA00038873"/>
    </source>
</evidence>
<evidence type="ECO:0000256" key="2">
    <source>
        <dbReference type="ARBA" id="ARBA00022490"/>
    </source>
</evidence>
<dbReference type="AlphaFoldDB" id="X1AT72"/>
<dbReference type="InterPro" id="IPR011009">
    <property type="entry name" value="Kinase-like_dom_sf"/>
</dbReference>
<gene>
    <name evidence="10" type="ORF">S01H4_30191</name>
</gene>
<organism evidence="10">
    <name type="scientific">marine sediment metagenome</name>
    <dbReference type="NCBI Taxonomy" id="412755"/>
    <lineage>
        <taxon>unclassified sequences</taxon>
        <taxon>metagenomes</taxon>
        <taxon>ecological metagenomes</taxon>
    </lineage>
</organism>
<evidence type="ECO:0000313" key="10">
    <source>
        <dbReference type="EMBL" id="GAG86119.1"/>
    </source>
</evidence>
<accession>X1AT72</accession>
<dbReference type="GO" id="GO:0005737">
    <property type="term" value="C:cytoplasm"/>
    <property type="evidence" value="ECO:0007669"/>
    <property type="project" value="UniProtKB-SubCell"/>
</dbReference>
<proteinExistence type="predicted"/>
<dbReference type="PANTHER" id="PTHR21064">
    <property type="entry name" value="AMINOGLYCOSIDE PHOSPHOTRANSFERASE DOMAIN-CONTAINING PROTEIN-RELATED"/>
    <property type="match status" value="1"/>
</dbReference>
<evidence type="ECO:0000256" key="8">
    <source>
        <dbReference type="ARBA" id="ARBA00040505"/>
    </source>
</evidence>
<dbReference type="GO" id="GO:0047992">
    <property type="term" value="F:hydroxylysine kinase activity"/>
    <property type="evidence" value="ECO:0007669"/>
    <property type="project" value="UniProtKB-EC"/>
</dbReference>
<dbReference type="InterPro" id="IPR002575">
    <property type="entry name" value="Aminoglycoside_PTrfase"/>
</dbReference>
<dbReference type="Pfam" id="PF01636">
    <property type="entry name" value="APH"/>
    <property type="match status" value="1"/>
</dbReference>
<comment type="subcellular location">
    <subcellularLocation>
        <location evidence="1">Cytoplasm</location>
    </subcellularLocation>
</comment>
<comment type="caution">
    <text evidence="10">The sequence shown here is derived from an EMBL/GenBank/DDBJ whole genome shotgun (WGS) entry which is preliminary data.</text>
</comment>
<name>X1AT72_9ZZZZ</name>
<keyword evidence="2" id="KW-0963">Cytoplasm</keyword>
<evidence type="ECO:0000259" key="9">
    <source>
        <dbReference type="Pfam" id="PF01636"/>
    </source>
</evidence>
<protein>
    <recommendedName>
        <fullName evidence="8">Hydroxylysine kinase</fullName>
        <ecNumber evidence="7">2.7.1.81</ecNumber>
    </recommendedName>
</protein>
<comment type="catalytic activity">
    <reaction evidence="5">
        <text>(5R)-5-hydroxy-L-lysine + GTP = (5R)-5-phosphooxy-L-lysine + GDP + H(+)</text>
        <dbReference type="Rhea" id="RHEA:19049"/>
        <dbReference type="ChEBI" id="CHEBI:15378"/>
        <dbReference type="ChEBI" id="CHEBI:37565"/>
        <dbReference type="ChEBI" id="CHEBI:57882"/>
        <dbReference type="ChEBI" id="CHEBI:58189"/>
        <dbReference type="ChEBI" id="CHEBI:58357"/>
        <dbReference type="EC" id="2.7.1.81"/>
    </reaction>
</comment>
<dbReference type="EMBL" id="BART01015563">
    <property type="protein sequence ID" value="GAG86119.1"/>
    <property type="molecule type" value="Genomic_DNA"/>
</dbReference>
<feature type="non-terminal residue" evidence="10">
    <location>
        <position position="307"/>
    </location>
</feature>
<evidence type="ECO:0000256" key="3">
    <source>
        <dbReference type="ARBA" id="ARBA00022679"/>
    </source>
</evidence>
<dbReference type="InterPro" id="IPR050249">
    <property type="entry name" value="Pseudomonas-type_ThrB"/>
</dbReference>
<reference evidence="10" key="1">
    <citation type="journal article" date="2014" name="Front. Microbiol.">
        <title>High frequency of phylogenetically diverse reductive dehalogenase-homologous genes in deep subseafloor sedimentary metagenomes.</title>
        <authorList>
            <person name="Kawai M."/>
            <person name="Futagami T."/>
            <person name="Toyoda A."/>
            <person name="Takaki Y."/>
            <person name="Nishi S."/>
            <person name="Hori S."/>
            <person name="Arai W."/>
            <person name="Tsubouchi T."/>
            <person name="Morono Y."/>
            <person name="Uchiyama I."/>
            <person name="Ito T."/>
            <person name="Fujiyama A."/>
            <person name="Inagaki F."/>
            <person name="Takami H."/>
        </authorList>
    </citation>
    <scope>NUCLEOTIDE SEQUENCE</scope>
    <source>
        <strain evidence="10">Expedition CK06-06</strain>
    </source>
</reference>
<comment type="function">
    <text evidence="6">Catalyzes the GTP-dependent phosphorylation of 5-hydroxy-L-lysine.</text>
</comment>
<evidence type="ECO:0000256" key="4">
    <source>
        <dbReference type="ARBA" id="ARBA00022777"/>
    </source>
</evidence>
<evidence type="ECO:0000256" key="5">
    <source>
        <dbReference type="ARBA" id="ARBA00036820"/>
    </source>
</evidence>
<dbReference type="Gene3D" id="3.90.1200.10">
    <property type="match status" value="1"/>
</dbReference>
<sequence>HDLYQGDILETQSPSFTIEQVKDIANKLYGLTGKLFPLASERDQNFRITTETGDQFVIKIANSAEDPAIIDMQLKALEHIAIVDPKLPVPEVLYSRNGLAIEQIQAENGANHSLRILTYLSGASPKDDPTDLALLRPMGACLARLVLALRGFFHPIANYELLWDLKHASKLRQYLPHITDANHHELVSYFLDRFDRNVLPLIPKLRAQIVHNDFVPDNILVAENDPGRIVGIIDFGDMTHTLLINDLATTIAPMLLEHADPVGVAAEILVGYHELVPIEEAELRILYDLIAARLTMLNVIASWRTTI</sequence>
<evidence type="ECO:0000256" key="1">
    <source>
        <dbReference type="ARBA" id="ARBA00004496"/>
    </source>
</evidence>
<feature type="domain" description="Aminoglycoside phosphotransferase" evidence="9">
    <location>
        <begin position="38"/>
        <end position="278"/>
    </location>
</feature>
<dbReference type="SUPFAM" id="SSF56112">
    <property type="entry name" value="Protein kinase-like (PK-like)"/>
    <property type="match status" value="1"/>
</dbReference>
<keyword evidence="4" id="KW-0418">Kinase</keyword>
<evidence type="ECO:0000256" key="6">
    <source>
        <dbReference type="ARBA" id="ARBA00037368"/>
    </source>
</evidence>